<evidence type="ECO:0008006" key="2">
    <source>
        <dbReference type="Google" id="ProtNLM"/>
    </source>
</evidence>
<accession>A0A381ZFI6</accession>
<protein>
    <recommendedName>
        <fullName evidence="2">Dimethylmenaquinone methyltransferase</fullName>
    </recommendedName>
</protein>
<name>A0A381ZFI6_9ZZZZ</name>
<evidence type="ECO:0000313" key="1">
    <source>
        <dbReference type="EMBL" id="SVA87884.1"/>
    </source>
</evidence>
<dbReference type="Gene3D" id="3.50.30.40">
    <property type="entry name" value="Ribonuclease E inhibitor RraA/RraA-like"/>
    <property type="match status" value="1"/>
</dbReference>
<dbReference type="SUPFAM" id="SSF89562">
    <property type="entry name" value="RraA-like"/>
    <property type="match status" value="1"/>
</dbReference>
<feature type="non-terminal residue" evidence="1">
    <location>
        <position position="86"/>
    </location>
</feature>
<organism evidence="1">
    <name type="scientific">marine metagenome</name>
    <dbReference type="NCBI Taxonomy" id="408172"/>
    <lineage>
        <taxon>unclassified sequences</taxon>
        <taxon>metagenomes</taxon>
        <taxon>ecological metagenomes</taxon>
    </lineage>
</organism>
<dbReference type="Pfam" id="PF03737">
    <property type="entry name" value="RraA-like"/>
    <property type="match status" value="1"/>
</dbReference>
<dbReference type="EMBL" id="UINC01021084">
    <property type="protein sequence ID" value="SVA87884.1"/>
    <property type="molecule type" value="Genomic_DNA"/>
</dbReference>
<sequence length="86" mass="8905">MTPTEIAKKLGQYPTATIYEAAGKVGDMEPSIRPIVPGVHFSGIAYTVKTFPSDTTAVIRALDEAPSGSVLIIDAGGTDRAAVWGG</sequence>
<dbReference type="InterPro" id="IPR036704">
    <property type="entry name" value="RraA/RraA-like_sf"/>
</dbReference>
<reference evidence="1" key="1">
    <citation type="submission" date="2018-05" db="EMBL/GenBank/DDBJ databases">
        <authorList>
            <person name="Lanie J.A."/>
            <person name="Ng W.-L."/>
            <person name="Kazmierczak K.M."/>
            <person name="Andrzejewski T.M."/>
            <person name="Davidsen T.M."/>
            <person name="Wayne K.J."/>
            <person name="Tettelin H."/>
            <person name="Glass J.I."/>
            <person name="Rusch D."/>
            <person name="Podicherti R."/>
            <person name="Tsui H.-C.T."/>
            <person name="Winkler M.E."/>
        </authorList>
    </citation>
    <scope>NUCLEOTIDE SEQUENCE</scope>
</reference>
<dbReference type="InterPro" id="IPR005493">
    <property type="entry name" value="RraA/RraA-like"/>
</dbReference>
<proteinExistence type="predicted"/>
<gene>
    <name evidence="1" type="ORF">METZ01_LOCUS140738</name>
</gene>
<dbReference type="AlphaFoldDB" id="A0A381ZFI6"/>